<feature type="transmembrane region" description="Helical" evidence="2">
    <location>
        <begin position="108"/>
        <end position="131"/>
    </location>
</feature>
<keyword evidence="2" id="KW-1133">Transmembrane helix</keyword>
<dbReference type="OrthoDB" id="5191711at2"/>
<dbReference type="RefSeq" id="WP_149430789.1">
    <property type="nucleotide sequence ID" value="NZ_VLNY01000005.1"/>
</dbReference>
<feature type="compositionally biased region" description="Low complexity" evidence="1">
    <location>
        <begin position="304"/>
        <end position="317"/>
    </location>
</feature>
<dbReference type="EMBL" id="VLNY01000005">
    <property type="protein sequence ID" value="KAA0022735.1"/>
    <property type="molecule type" value="Genomic_DNA"/>
</dbReference>
<sequence>MARESKRRFGAGSEHVDPYADTAGDGTPVDIAAVRRDDALIDAIASDGPVATDSTDEYQVATLLANWRAEITAPPLPAAPDMDEIFAAVQQEISARDARLSGGHKLRLVRPIAGAAAAIALIVGAMTAVSYNAQPGDPLWKVKEVVFSDQANSTMANSDTTSDLQEAEQLIAAGNTTEAKAHLDRASSRAGDVKDDAARQDLVAWWQRLNAELQKKGAATTTQTTPPSITGSTTASATTTADATTVAPSAPPVTAAQPPPVGPLPFPIPPEVQSLIPSPWLPGPQTTTTTPAPPSILLAPETTPPVVDKPAPDVVTPSPQPTPEPTVNKDFAPPAQPAPETTTTAAVPTS</sequence>
<feature type="region of interest" description="Disordered" evidence="1">
    <location>
        <begin position="216"/>
        <end position="350"/>
    </location>
</feature>
<organism evidence="4 5">
    <name type="scientific">Antrihabitans cavernicola</name>
    <dbReference type="NCBI Taxonomy" id="2495913"/>
    <lineage>
        <taxon>Bacteria</taxon>
        <taxon>Bacillati</taxon>
        <taxon>Actinomycetota</taxon>
        <taxon>Actinomycetes</taxon>
        <taxon>Mycobacteriales</taxon>
        <taxon>Nocardiaceae</taxon>
        <taxon>Antrihabitans</taxon>
    </lineage>
</organism>
<feature type="compositionally biased region" description="Low complexity" evidence="1">
    <location>
        <begin position="217"/>
        <end position="256"/>
    </location>
</feature>
<dbReference type="InterPro" id="IPR031928">
    <property type="entry name" value="RsdA_SigD-bd"/>
</dbReference>
<keyword evidence="5" id="KW-1185">Reference proteome</keyword>
<reference evidence="4 5" key="1">
    <citation type="submission" date="2019-07" db="EMBL/GenBank/DDBJ databases">
        <title>Rhodococcus cavernicolus sp. nov., isolated from a cave.</title>
        <authorList>
            <person name="Lee S.D."/>
        </authorList>
    </citation>
    <scope>NUCLEOTIDE SEQUENCE [LARGE SCALE GENOMIC DNA]</scope>
    <source>
        <strain evidence="4 5">C1-24</strain>
    </source>
</reference>
<dbReference type="PRINTS" id="PR01217">
    <property type="entry name" value="PRICHEXTENSN"/>
</dbReference>
<evidence type="ECO:0000256" key="2">
    <source>
        <dbReference type="SAM" id="Phobius"/>
    </source>
</evidence>
<feature type="compositionally biased region" description="Low complexity" evidence="1">
    <location>
        <begin position="338"/>
        <end position="350"/>
    </location>
</feature>
<feature type="compositionally biased region" description="Pro residues" evidence="1">
    <location>
        <begin position="257"/>
        <end position="270"/>
    </location>
</feature>
<dbReference type="Gene3D" id="6.10.250.1300">
    <property type="match status" value="1"/>
</dbReference>
<dbReference type="AlphaFoldDB" id="A0A5A7SE04"/>
<keyword evidence="2" id="KW-0812">Transmembrane</keyword>
<evidence type="ECO:0000256" key="1">
    <source>
        <dbReference type="SAM" id="MobiDB-lite"/>
    </source>
</evidence>
<protein>
    <submittedName>
        <fullName evidence="4">Type IV secretion protein Rhs</fullName>
    </submittedName>
</protein>
<feature type="domain" description="Anti-sigma-D factor RsdA sigma factor binding region" evidence="3">
    <location>
        <begin position="30"/>
        <end position="75"/>
    </location>
</feature>
<keyword evidence="2" id="KW-0472">Membrane</keyword>
<evidence type="ECO:0000259" key="3">
    <source>
        <dbReference type="Pfam" id="PF16751"/>
    </source>
</evidence>
<comment type="caution">
    <text evidence="4">The sequence shown here is derived from an EMBL/GenBank/DDBJ whole genome shotgun (WGS) entry which is preliminary data.</text>
</comment>
<feature type="region of interest" description="Disordered" evidence="1">
    <location>
        <begin position="1"/>
        <end position="27"/>
    </location>
</feature>
<evidence type="ECO:0000313" key="4">
    <source>
        <dbReference type="EMBL" id="KAA0022735.1"/>
    </source>
</evidence>
<gene>
    <name evidence="4" type="ORF">FOY51_13750</name>
</gene>
<proteinExistence type="predicted"/>
<dbReference type="Proteomes" id="UP000322244">
    <property type="component" value="Unassembled WGS sequence"/>
</dbReference>
<dbReference type="Pfam" id="PF16751">
    <property type="entry name" value="RsdA_SigD_bd"/>
    <property type="match status" value="1"/>
</dbReference>
<evidence type="ECO:0000313" key="5">
    <source>
        <dbReference type="Proteomes" id="UP000322244"/>
    </source>
</evidence>
<name>A0A5A7SE04_9NOCA</name>
<accession>A0A5A7SE04</accession>